<accession>A0A6S7I6V3</accession>
<dbReference type="AlphaFoldDB" id="A0A6S7I6V3"/>
<gene>
    <name evidence="1" type="ORF">PACLA_8A077380</name>
</gene>
<evidence type="ECO:0000313" key="1">
    <source>
        <dbReference type="EMBL" id="CAB4002102.1"/>
    </source>
</evidence>
<evidence type="ECO:0000313" key="2">
    <source>
        <dbReference type="Proteomes" id="UP001152795"/>
    </source>
</evidence>
<comment type="caution">
    <text evidence="1">The sequence shown here is derived from an EMBL/GenBank/DDBJ whole genome shotgun (WGS) entry which is preliminary data.</text>
</comment>
<dbReference type="EMBL" id="CACRXK020004256">
    <property type="protein sequence ID" value="CAB4002102.1"/>
    <property type="molecule type" value="Genomic_DNA"/>
</dbReference>
<name>A0A6S7I6V3_PARCT</name>
<organism evidence="1 2">
    <name type="scientific">Paramuricea clavata</name>
    <name type="common">Red gorgonian</name>
    <name type="synonym">Violescent sea-whip</name>
    <dbReference type="NCBI Taxonomy" id="317549"/>
    <lineage>
        <taxon>Eukaryota</taxon>
        <taxon>Metazoa</taxon>
        <taxon>Cnidaria</taxon>
        <taxon>Anthozoa</taxon>
        <taxon>Octocorallia</taxon>
        <taxon>Malacalcyonacea</taxon>
        <taxon>Plexauridae</taxon>
        <taxon>Paramuricea</taxon>
    </lineage>
</organism>
<feature type="non-terminal residue" evidence="1">
    <location>
        <position position="1"/>
    </location>
</feature>
<keyword evidence="2" id="KW-1185">Reference proteome</keyword>
<proteinExistence type="predicted"/>
<dbReference type="Proteomes" id="UP001152795">
    <property type="component" value="Unassembled WGS sequence"/>
</dbReference>
<protein>
    <submittedName>
        <fullName evidence="1">Uncharacterized protein</fullName>
    </submittedName>
</protein>
<reference evidence="1" key="1">
    <citation type="submission" date="2020-04" db="EMBL/GenBank/DDBJ databases">
        <authorList>
            <person name="Alioto T."/>
            <person name="Alioto T."/>
            <person name="Gomez Garrido J."/>
        </authorList>
    </citation>
    <scope>NUCLEOTIDE SEQUENCE</scope>
    <source>
        <strain evidence="1">A484AB</strain>
    </source>
</reference>
<sequence>MDNVNLTKLFTFNKKPCCNTCVHVLNYVLGNITSFKRQLTQNYSMLDHSFRSLRRNIERTRRSA</sequence>